<evidence type="ECO:0000313" key="3">
    <source>
        <dbReference type="Proteomes" id="UP000252733"/>
    </source>
</evidence>
<evidence type="ECO:0000313" key="2">
    <source>
        <dbReference type="EMBL" id="RCW20341.1"/>
    </source>
</evidence>
<proteinExistence type="predicted"/>
<accession>A0A368UIW0</accession>
<organism evidence="2 3">
    <name type="scientific">Marinilabilia salmonicolor</name>
    <dbReference type="NCBI Taxonomy" id="989"/>
    <lineage>
        <taxon>Bacteria</taxon>
        <taxon>Pseudomonadati</taxon>
        <taxon>Bacteroidota</taxon>
        <taxon>Bacteroidia</taxon>
        <taxon>Marinilabiliales</taxon>
        <taxon>Marinilabiliaceae</taxon>
        <taxon>Marinilabilia</taxon>
    </lineage>
</organism>
<dbReference type="RefSeq" id="WP_114438213.1">
    <property type="nucleotide sequence ID" value="NZ_QPIZ01000063.1"/>
</dbReference>
<reference evidence="2 3" key="1">
    <citation type="submission" date="2018-07" db="EMBL/GenBank/DDBJ databases">
        <title>Freshwater and sediment microbial communities from various areas in North America, analyzing microbe dynamics in response to fracking.</title>
        <authorList>
            <person name="Lamendella R."/>
        </authorList>
    </citation>
    <scope>NUCLEOTIDE SEQUENCE [LARGE SCALE GENOMIC DNA]</scope>
    <source>
        <strain evidence="2 3">160A</strain>
    </source>
</reference>
<comment type="caution">
    <text evidence="2">The sequence shown here is derived from an EMBL/GenBank/DDBJ whole genome shotgun (WGS) entry which is preliminary data.</text>
</comment>
<evidence type="ECO:0000256" key="1">
    <source>
        <dbReference type="SAM" id="SignalP"/>
    </source>
</evidence>
<sequence>MKYFLTIVLIVSYFAVTAQSFTENDLKSMAREINTQLKGTDLGNGITVRGCIAYNRTLVYQYDVDEFWYPPENMKEDLISNFKEAGNAKIFFNNDIDVDFHYYFGNKLQKRVSIKSNEFSDLNFNLGNFISIEGHPKAKGVNLKLKPPIGWAIEEGDRPNIVKKFVYDNNSYMIIVKDNITFFSRNEVRELLEDNDYVNEFISDASSFLQYPEILNHDIVTIDKYPTLVFTMKGQMERSGIKMSLIFKNWIIFYEDKIVFLQCGGINNREFYTLEGLFNLVTNSVIFPEQYN</sequence>
<keyword evidence="1" id="KW-0732">Signal</keyword>
<gene>
    <name evidence="2" type="ORF">DFO77_1633</name>
</gene>
<dbReference type="AlphaFoldDB" id="A0A368UIW0"/>
<name>A0A368UIW0_9BACT</name>
<protein>
    <submittedName>
        <fullName evidence="2">Uncharacterized protein</fullName>
    </submittedName>
</protein>
<dbReference type="Proteomes" id="UP000252733">
    <property type="component" value="Unassembled WGS sequence"/>
</dbReference>
<feature type="chain" id="PRO_5016967307" evidence="1">
    <location>
        <begin position="21"/>
        <end position="292"/>
    </location>
</feature>
<keyword evidence="3" id="KW-1185">Reference proteome</keyword>
<feature type="signal peptide" evidence="1">
    <location>
        <begin position="1"/>
        <end position="20"/>
    </location>
</feature>
<dbReference type="EMBL" id="QPIZ01000063">
    <property type="protein sequence ID" value="RCW20341.1"/>
    <property type="molecule type" value="Genomic_DNA"/>
</dbReference>